<evidence type="ECO:0000259" key="3">
    <source>
        <dbReference type="Pfam" id="PF23925"/>
    </source>
</evidence>
<keyword evidence="1" id="KW-0802">TPR repeat</keyword>
<dbReference type="PANTHER" id="PTHR12747:SF0">
    <property type="entry name" value="ELONGATOR COMPLEX PROTEIN 1"/>
    <property type="match status" value="1"/>
</dbReference>
<proteinExistence type="predicted"/>
<protein>
    <submittedName>
        <fullName evidence="5">IKI3-domain-containing protein</fullName>
    </submittedName>
</protein>
<dbReference type="SUPFAM" id="SSF48452">
    <property type="entry name" value="TPR-like"/>
    <property type="match status" value="1"/>
</dbReference>
<dbReference type="UniPathway" id="UPA00988"/>
<reference evidence="5 6" key="1">
    <citation type="submission" date="2016-07" db="EMBL/GenBank/DDBJ databases">
        <title>Pervasive Adenine N6-methylation of Active Genes in Fungi.</title>
        <authorList>
            <consortium name="DOE Joint Genome Institute"/>
            <person name="Mondo S.J."/>
            <person name="Dannebaum R.O."/>
            <person name="Kuo R.C."/>
            <person name="Labutti K."/>
            <person name="Haridas S."/>
            <person name="Kuo A."/>
            <person name="Salamov A."/>
            <person name="Ahrendt S.R."/>
            <person name="Lipzen A."/>
            <person name="Sullivan W."/>
            <person name="Andreopoulos W.B."/>
            <person name="Clum A."/>
            <person name="Lindquist E."/>
            <person name="Daum C."/>
            <person name="Ramamoorthy G.K."/>
            <person name="Gryganskyi A."/>
            <person name="Culley D."/>
            <person name="Magnuson J.K."/>
            <person name="James T.Y."/>
            <person name="O'Malley M.A."/>
            <person name="Stajich J.E."/>
            <person name="Spatafora J.W."/>
            <person name="Visel A."/>
            <person name="Grigoriev I.V."/>
        </authorList>
    </citation>
    <scope>NUCLEOTIDE SEQUENCE [LARGE SCALE GENOMIC DNA]</scope>
    <source>
        <strain evidence="5 6">CBS 931.73</strain>
    </source>
</reference>
<dbReference type="PANTHER" id="PTHR12747">
    <property type="entry name" value="ELONGATOR COMPLEX PROTEIN 1"/>
    <property type="match status" value="1"/>
</dbReference>
<dbReference type="STRING" id="1314790.A0A1Y1Z7V3"/>
<dbReference type="AlphaFoldDB" id="A0A1Y1Z7V3"/>
<dbReference type="InterPro" id="IPR011990">
    <property type="entry name" value="TPR-like_helical_dom_sf"/>
</dbReference>
<accession>A0A1Y1Z7V3</accession>
<gene>
    <name evidence="5" type="ORF">K493DRAFT_310618</name>
</gene>
<feature type="domain" description="ELP1 alpha-solenoid" evidence="3">
    <location>
        <begin position="18"/>
        <end position="216"/>
    </location>
</feature>
<dbReference type="PROSITE" id="PS50005">
    <property type="entry name" value="TPR"/>
    <property type="match status" value="1"/>
</dbReference>
<dbReference type="Pfam" id="PF23925">
    <property type="entry name" value="A-sol_ELP1"/>
    <property type="match status" value="1"/>
</dbReference>
<dbReference type="Pfam" id="PF23878">
    <property type="entry name" value="TPR_ELP1"/>
    <property type="match status" value="1"/>
</dbReference>
<dbReference type="EMBL" id="MCFE01000017">
    <property type="protein sequence ID" value="ORY06286.1"/>
    <property type="molecule type" value="Genomic_DNA"/>
</dbReference>
<dbReference type="Gene3D" id="1.25.40.470">
    <property type="match status" value="1"/>
</dbReference>
<sequence length="607" mass="70021">MSLVLQMPRGNLETIYPRAMVLSAVRESLDRLDYRSAFIDCRKHRLDLNILYDHSPDAFMENVGSVVTQIKDVDYLNLFLSSLSNEDVTVTMYPLIFDKTSHKKDQSKYTNKVNTICDAIRTQLNTLDTKKYMQPIITTYVKKSPPELEEALSLLREIKKQDPSAAEEALKYTIFLVDVNLLHDVALGMYDFELVLMVAQQSQKDPREYLPFLTELQQLEQYYQRYRIDDHLGRHQKALMNLNLAGNQYFEDCLEYVKKYNLYEYALELFTADADKHQAVLDIYGDFLHTKSQYEEAGIAYMMCGKLEKALEAYQRALCWQEVFALVHQLKYSESEIAALGRSLASQLKDKRLCKDAAVILLDYVKDPEEAVDTLTNGNLWSEALRIANLYDRSDLIETHIKPGLVESFNHLNEDISEMNDQLTKQTTRLAEIRAKKALEASEIEAVSDMLDNIDVMSDTTSMASEFSRYTKASTRVTSFSSKSGKTAKSRKKKEKRLRGKKGSVFEEEYLMDSLKRLILRFNIHQTESKSLVKHLALFGHLEKAREIQRRMSELHQSIHSSMDTIFVATIQPSQAEILVLQQTGMEPPTPVEKPVLLFEDWNMKFM</sequence>
<dbReference type="Proteomes" id="UP000193498">
    <property type="component" value="Unassembled WGS sequence"/>
</dbReference>
<dbReference type="Pfam" id="PF23936">
    <property type="entry name" value="HB_ELP1"/>
    <property type="match status" value="1"/>
</dbReference>
<comment type="caution">
    <text evidence="5">The sequence shown here is derived from an EMBL/GenBank/DDBJ whole genome shotgun (WGS) entry which is preliminary data.</text>
</comment>
<dbReference type="GO" id="GO:0005829">
    <property type="term" value="C:cytosol"/>
    <property type="evidence" value="ECO:0007669"/>
    <property type="project" value="TreeGrafter"/>
</dbReference>
<evidence type="ECO:0000256" key="1">
    <source>
        <dbReference type="PROSITE-ProRule" id="PRU00339"/>
    </source>
</evidence>
<feature type="domain" description="ELP1 three-helical bundle" evidence="4">
    <location>
        <begin position="395"/>
        <end position="566"/>
    </location>
</feature>
<dbReference type="GO" id="GO:0033588">
    <property type="term" value="C:elongator holoenzyme complex"/>
    <property type="evidence" value="ECO:0007669"/>
    <property type="project" value="InterPro"/>
</dbReference>
<dbReference type="GO" id="GO:0002926">
    <property type="term" value="P:tRNA wobble base 5-methoxycarbonylmethyl-2-thiouridinylation"/>
    <property type="evidence" value="ECO:0007669"/>
    <property type="project" value="TreeGrafter"/>
</dbReference>
<dbReference type="InterPro" id="IPR056166">
    <property type="entry name" value="TPR_ELP1"/>
</dbReference>
<organism evidence="5 6">
    <name type="scientific">Basidiobolus meristosporus CBS 931.73</name>
    <dbReference type="NCBI Taxonomy" id="1314790"/>
    <lineage>
        <taxon>Eukaryota</taxon>
        <taxon>Fungi</taxon>
        <taxon>Fungi incertae sedis</taxon>
        <taxon>Zoopagomycota</taxon>
        <taxon>Entomophthoromycotina</taxon>
        <taxon>Basidiobolomycetes</taxon>
        <taxon>Basidiobolales</taxon>
        <taxon>Basidiobolaceae</taxon>
        <taxon>Basidiobolus</taxon>
    </lineage>
</organism>
<evidence type="ECO:0000313" key="5">
    <source>
        <dbReference type="EMBL" id="ORY06286.1"/>
    </source>
</evidence>
<feature type="domain" description="ELP1 TPR" evidence="2">
    <location>
        <begin position="223"/>
        <end position="386"/>
    </location>
</feature>
<dbReference type="InterPro" id="IPR019734">
    <property type="entry name" value="TPR_rpt"/>
</dbReference>
<dbReference type="GO" id="GO:0000049">
    <property type="term" value="F:tRNA binding"/>
    <property type="evidence" value="ECO:0007669"/>
    <property type="project" value="TreeGrafter"/>
</dbReference>
<dbReference type="InterPro" id="IPR056169">
    <property type="entry name" value="HB_ELP1"/>
</dbReference>
<dbReference type="InParanoid" id="A0A1Y1Z7V3"/>
<evidence type="ECO:0000259" key="2">
    <source>
        <dbReference type="Pfam" id="PF23878"/>
    </source>
</evidence>
<evidence type="ECO:0000259" key="4">
    <source>
        <dbReference type="Pfam" id="PF23936"/>
    </source>
</evidence>
<feature type="repeat" description="TPR" evidence="1">
    <location>
        <begin position="291"/>
        <end position="324"/>
    </location>
</feature>
<name>A0A1Y1Z7V3_9FUNG</name>
<keyword evidence="6" id="KW-1185">Reference proteome</keyword>
<evidence type="ECO:0000313" key="6">
    <source>
        <dbReference type="Proteomes" id="UP000193498"/>
    </source>
</evidence>
<dbReference type="OrthoDB" id="40048at2759"/>
<dbReference type="InterPro" id="IPR006849">
    <property type="entry name" value="Elp1"/>
</dbReference>
<dbReference type="InterPro" id="IPR056167">
    <property type="entry name" value="A-sol_ELP1"/>
</dbReference>